<protein>
    <recommendedName>
        <fullName evidence="4">UBZ4-type domain-containing protein</fullName>
    </recommendedName>
</protein>
<feature type="region of interest" description="Disordered" evidence="1">
    <location>
        <begin position="499"/>
        <end position="544"/>
    </location>
</feature>
<evidence type="ECO:0000313" key="2">
    <source>
        <dbReference type="EMBL" id="KAK7865954.1"/>
    </source>
</evidence>
<gene>
    <name evidence="2" type="ORF">R5R35_005019</name>
</gene>
<feature type="compositionally biased region" description="Basic and acidic residues" evidence="1">
    <location>
        <begin position="400"/>
        <end position="415"/>
    </location>
</feature>
<name>A0AAN9VJ96_9ORTH</name>
<feature type="compositionally biased region" description="Acidic residues" evidence="1">
    <location>
        <begin position="416"/>
        <end position="429"/>
    </location>
</feature>
<dbReference type="EMBL" id="JAZDUA010000161">
    <property type="protein sequence ID" value="KAK7865954.1"/>
    <property type="molecule type" value="Genomic_DNA"/>
</dbReference>
<evidence type="ECO:0000313" key="3">
    <source>
        <dbReference type="Proteomes" id="UP001378592"/>
    </source>
</evidence>
<reference evidence="2 3" key="1">
    <citation type="submission" date="2024-03" db="EMBL/GenBank/DDBJ databases">
        <title>The genome assembly and annotation of the cricket Gryllus longicercus Weissman &amp; Gray.</title>
        <authorList>
            <person name="Szrajer S."/>
            <person name="Gray D."/>
            <person name="Ylla G."/>
        </authorList>
    </citation>
    <scope>NUCLEOTIDE SEQUENCE [LARGE SCALE GENOMIC DNA]</scope>
    <source>
        <strain evidence="2">DAG 2021-001</strain>
        <tissue evidence="2">Whole body minus gut</tissue>
    </source>
</reference>
<dbReference type="AlphaFoldDB" id="A0AAN9VJ96"/>
<dbReference type="InterPro" id="IPR038868">
    <property type="entry name" value="RAP80"/>
</dbReference>
<keyword evidence="3" id="KW-1185">Reference proteome</keyword>
<feature type="region of interest" description="Disordered" evidence="1">
    <location>
        <begin position="54"/>
        <end position="87"/>
    </location>
</feature>
<feature type="compositionally biased region" description="Polar residues" evidence="1">
    <location>
        <begin position="503"/>
        <end position="512"/>
    </location>
</feature>
<dbReference type="GO" id="GO:0006302">
    <property type="term" value="P:double-strand break repair"/>
    <property type="evidence" value="ECO:0007669"/>
    <property type="project" value="InterPro"/>
</dbReference>
<dbReference type="GO" id="GO:0042393">
    <property type="term" value="F:histone binding"/>
    <property type="evidence" value="ECO:0007669"/>
    <property type="project" value="TreeGrafter"/>
</dbReference>
<evidence type="ECO:0000256" key="1">
    <source>
        <dbReference type="SAM" id="MobiDB-lite"/>
    </source>
</evidence>
<dbReference type="Proteomes" id="UP001378592">
    <property type="component" value="Unassembled WGS sequence"/>
</dbReference>
<dbReference type="PANTHER" id="PTHR15932:SF2">
    <property type="entry name" value="BRCA1-A COMPLEX SUBUNIT RAP80"/>
    <property type="match status" value="1"/>
</dbReference>
<feature type="compositionally biased region" description="Polar residues" evidence="1">
    <location>
        <begin position="67"/>
        <end position="87"/>
    </location>
</feature>
<dbReference type="GO" id="GO:0045739">
    <property type="term" value="P:positive regulation of DNA repair"/>
    <property type="evidence" value="ECO:0007669"/>
    <property type="project" value="TreeGrafter"/>
</dbReference>
<feature type="compositionally biased region" description="Polar residues" evidence="1">
    <location>
        <begin position="163"/>
        <end position="176"/>
    </location>
</feature>
<organism evidence="2 3">
    <name type="scientific">Gryllus longicercus</name>
    <dbReference type="NCBI Taxonomy" id="2509291"/>
    <lineage>
        <taxon>Eukaryota</taxon>
        <taxon>Metazoa</taxon>
        <taxon>Ecdysozoa</taxon>
        <taxon>Arthropoda</taxon>
        <taxon>Hexapoda</taxon>
        <taxon>Insecta</taxon>
        <taxon>Pterygota</taxon>
        <taxon>Neoptera</taxon>
        <taxon>Polyneoptera</taxon>
        <taxon>Orthoptera</taxon>
        <taxon>Ensifera</taxon>
        <taxon>Gryllidea</taxon>
        <taxon>Grylloidea</taxon>
        <taxon>Gryllidae</taxon>
        <taxon>Gryllinae</taxon>
        <taxon>Gryllus</taxon>
    </lineage>
</organism>
<evidence type="ECO:0008006" key="4">
    <source>
        <dbReference type="Google" id="ProtNLM"/>
    </source>
</evidence>
<feature type="compositionally biased region" description="Basic residues" evidence="1">
    <location>
        <begin position="514"/>
        <end position="530"/>
    </location>
</feature>
<sequence length="594" mass="66825">MTTKWKRPEGGRLQISQDLEESMSQELADLGMLEQGMTFEDKRDLLNVVRLSQKSARAEEEERKTKTWSPGSHLNDVLSSNPTTSNEVVEGNMCKMKDIDVDGEEGDINQDILSNLSMAVSNCDRGDQTHLKKENYCAPAIEYFGGISTSSHDSAADLKTKLSHVNSPNSPVTLSSKDSEVGSVSGDTSVLRNGCENEENDGPARECAGSDNENEHEIMSTSAKVKQRDLNILKKKKDDRERNIDVFSHSSETDSHNFLRNTVNKNQDRIPFYFVPEGMSLRKYIAYFKCCVNQYYKNLAVIQRNNIEHIEWGAPITMDSGFTSFHSGTPDGHGDSASKRYNFRDRYPKPKMIDFTSENSEDAEEDESNDEDIFTPHHKKLPGIKLSTKRKNPAANDTMSTKKEKKESPPKKVPEDGESLEEDEQEDNQGGDISVKTIFKDRYSLSSRKRARKSRAKLLHNQAETQEDINEIVPSVAITSIIEPDIVIAEGPTLVPAQPQLDDITNQPSPLSVKQRRLQLKTKNNGRNRRKSEPQRKNPDIVIVDEDIKPPLEESIDRVPCPICWQLFPASDIEEHASECNQYSPDNSSSSVKT</sequence>
<feature type="compositionally biased region" description="Acidic residues" evidence="1">
    <location>
        <begin position="359"/>
        <end position="373"/>
    </location>
</feature>
<dbReference type="GO" id="GO:0070530">
    <property type="term" value="F:K63-linked polyubiquitin modification-dependent protein binding"/>
    <property type="evidence" value="ECO:0007669"/>
    <property type="project" value="InterPro"/>
</dbReference>
<accession>A0AAN9VJ96</accession>
<comment type="caution">
    <text evidence="2">The sequence shown here is derived from an EMBL/GenBank/DDBJ whole genome shotgun (WGS) entry which is preliminary data.</text>
</comment>
<dbReference type="GO" id="GO:0070531">
    <property type="term" value="C:BRCA1-A complex"/>
    <property type="evidence" value="ECO:0007669"/>
    <property type="project" value="InterPro"/>
</dbReference>
<dbReference type="PANTHER" id="PTHR15932">
    <property type="entry name" value="UBIQUITIN INTERACTION MOTIF-CONTAINING PROTEIN 1"/>
    <property type="match status" value="1"/>
</dbReference>
<proteinExistence type="predicted"/>
<feature type="compositionally biased region" description="Basic and acidic residues" evidence="1">
    <location>
        <begin position="56"/>
        <end position="65"/>
    </location>
</feature>
<feature type="region of interest" description="Disordered" evidence="1">
    <location>
        <begin position="350"/>
        <end position="435"/>
    </location>
</feature>
<feature type="compositionally biased region" description="Basic residues" evidence="1">
    <location>
        <begin position="376"/>
        <end position="392"/>
    </location>
</feature>
<feature type="region of interest" description="Disordered" evidence="1">
    <location>
        <begin position="162"/>
        <end position="223"/>
    </location>
</feature>